<dbReference type="GO" id="GO:0005681">
    <property type="term" value="C:spliceosomal complex"/>
    <property type="evidence" value="ECO:0007669"/>
    <property type="project" value="TreeGrafter"/>
</dbReference>
<organism evidence="5">
    <name type="scientific">Guillardia theta (strain CCMP2712)</name>
    <name type="common">Cryptophyte</name>
    <dbReference type="NCBI Taxonomy" id="905079"/>
    <lineage>
        <taxon>Eukaryota</taxon>
        <taxon>Cryptophyceae</taxon>
        <taxon>Pyrenomonadales</taxon>
        <taxon>Geminigeraceae</taxon>
        <taxon>Guillardia</taxon>
    </lineage>
</organism>
<evidence type="ECO:0000313" key="7">
    <source>
        <dbReference type="Proteomes" id="UP000011087"/>
    </source>
</evidence>
<name>L1IPT5_GUITC</name>
<dbReference type="eggNOG" id="KOG3345">
    <property type="taxonomic scope" value="Eukaryota"/>
</dbReference>
<dbReference type="Pfam" id="PF07052">
    <property type="entry name" value="Hep_59"/>
    <property type="match status" value="1"/>
</dbReference>
<evidence type="ECO:0000256" key="3">
    <source>
        <dbReference type="ARBA" id="ARBA00023242"/>
    </source>
</evidence>
<comment type="subcellular location">
    <subcellularLocation>
        <location evidence="1">Nucleus</location>
    </subcellularLocation>
</comment>
<evidence type="ECO:0000256" key="1">
    <source>
        <dbReference type="ARBA" id="ARBA00004123"/>
    </source>
</evidence>
<dbReference type="PaxDb" id="55529-EKX38281"/>
<dbReference type="HOGENOM" id="CLU_053736_0_0_1"/>
<evidence type="ECO:0000313" key="5">
    <source>
        <dbReference type="EMBL" id="EKX38281.1"/>
    </source>
</evidence>
<evidence type="ECO:0000256" key="2">
    <source>
        <dbReference type="ARBA" id="ARBA00007643"/>
    </source>
</evidence>
<reference evidence="5 7" key="1">
    <citation type="journal article" date="2012" name="Nature">
        <title>Algal genomes reveal evolutionary mosaicism and the fate of nucleomorphs.</title>
        <authorList>
            <consortium name="DOE Joint Genome Institute"/>
            <person name="Curtis B.A."/>
            <person name="Tanifuji G."/>
            <person name="Burki F."/>
            <person name="Gruber A."/>
            <person name="Irimia M."/>
            <person name="Maruyama S."/>
            <person name="Arias M.C."/>
            <person name="Ball S.G."/>
            <person name="Gile G.H."/>
            <person name="Hirakawa Y."/>
            <person name="Hopkins J.F."/>
            <person name="Kuo A."/>
            <person name="Rensing S.A."/>
            <person name="Schmutz J."/>
            <person name="Symeonidi A."/>
            <person name="Elias M."/>
            <person name="Eveleigh R.J."/>
            <person name="Herman E.K."/>
            <person name="Klute M.J."/>
            <person name="Nakayama T."/>
            <person name="Obornik M."/>
            <person name="Reyes-Prieto A."/>
            <person name="Armbrust E.V."/>
            <person name="Aves S.J."/>
            <person name="Beiko R.G."/>
            <person name="Coutinho P."/>
            <person name="Dacks J.B."/>
            <person name="Durnford D.G."/>
            <person name="Fast N.M."/>
            <person name="Green B.R."/>
            <person name="Grisdale C.J."/>
            <person name="Hempel F."/>
            <person name="Henrissat B."/>
            <person name="Hoppner M.P."/>
            <person name="Ishida K."/>
            <person name="Kim E."/>
            <person name="Koreny L."/>
            <person name="Kroth P.G."/>
            <person name="Liu Y."/>
            <person name="Malik S.B."/>
            <person name="Maier U.G."/>
            <person name="McRose D."/>
            <person name="Mock T."/>
            <person name="Neilson J.A."/>
            <person name="Onodera N.T."/>
            <person name="Poole A.M."/>
            <person name="Pritham E.J."/>
            <person name="Richards T.A."/>
            <person name="Rocap G."/>
            <person name="Roy S.W."/>
            <person name="Sarai C."/>
            <person name="Schaack S."/>
            <person name="Shirato S."/>
            <person name="Slamovits C.H."/>
            <person name="Spencer D.F."/>
            <person name="Suzuki S."/>
            <person name="Worden A.Z."/>
            <person name="Zauner S."/>
            <person name="Barry K."/>
            <person name="Bell C."/>
            <person name="Bharti A.K."/>
            <person name="Crow J.A."/>
            <person name="Grimwood J."/>
            <person name="Kramer R."/>
            <person name="Lindquist E."/>
            <person name="Lucas S."/>
            <person name="Salamov A."/>
            <person name="McFadden G.I."/>
            <person name="Lane C.E."/>
            <person name="Keeling P.J."/>
            <person name="Gray M.W."/>
            <person name="Grigoriev I.V."/>
            <person name="Archibald J.M."/>
        </authorList>
    </citation>
    <scope>NUCLEOTIDE SEQUENCE</scope>
    <source>
        <strain evidence="5 7">CCMP2712</strain>
    </source>
</reference>
<keyword evidence="7" id="KW-1185">Reference proteome</keyword>
<dbReference type="AlphaFoldDB" id="L1IPT5"/>
<dbReference type="KEGG" id="gtt:GUITHDRAFT_115622"/>
<sequence>MADDLKEPTQADGGEAPVFKKKPRRGCIRRKERSSGDEEEPEEPVANIRSAIEETKLEQRLRSGRSGVDVDKLAKVYDPLKKNQIETFVEQTPASMLDSQFSTEDSAEPELGMLEKQLHKYIDERLKGSSEGGEGETKRLSAEDELYVIPEEYRVKSKTRQLGDAAETWLTGIVEVELPLEEKLKNIEETEKAKKKILEERINGVRQSTFVVDTASEKGYMRMEGEMRKGKKVMAKQNIPLISKEAEAVGGVGNFNANYIKRNGKEREGRPAAASEVKRPDLSSDDLVMERFKKRLKHR</sequence>
<dbReference type="PANTHER" id="PTHR13486">
    <property type="entry name" value="TELOMERE LENGTH AND SILENCING PROTEIN 1 TLS1 FAMILY MEMBER"/>
    <property type="match status" value="1"/>
</dbReference>
<keyword evidence="3" id="KW-0539">Nucleus</keyword>
<reference evidence="6" key="3">
    <citation type="submission" date="2015-06" db="UniProtKB">
        <authorList>
            <consortium name="EnsemblProtists"/>
        </authorList>
    </citation>
    <scope>IDENTIFICATION</scope>
</reference>
<dbReference type="OrthoDB" id="5627at2759"/>
<reference evidence="7" key="2">
    <citation type="submission" date="2012-11" db="EMBL/GenBank/DDBJ databases">
        <authorList>
            <person name="Kuo A."/>
            <person name="Curtis B.A."/>
            <person name="Tanifuji G."/>
            <person name="Burki F."/>
            <person name="Gruber A."/>
            <person name="Irimia M."/>
            <person name="Maruyama S."/>
            <person name="Arias M.C."/>
            <person name="Ball S.G."/>
            <person name="Gile G.H."/>
            <person name="Hirakawa Y."/>
            <person name="Hopkins J.F."/>
            <person name="Rensing S.A."/>
            <person name="Schmutz J."/>
            <person name="Symeonidi A."/>
            <person name="Elias M."/>
            <person name="Eveleigh R.J."/>
            <person name="Herman E.K."/>
            <person name="Klute M.J."/>
            <person name="Nakayama T."/>
            <person name="Obornik M."/>
            <person name="Reyes-Prieto A."/>
            <person name="Armbrust E.V."/>
            <person name="Aves S.J."/>
            <person name="Beiko R.G."/>
            <person name="Coutinho P."/>
            <person name="Dacks J.B."/>
            <person name="Durnford D.G."/>
            <person name="Fast N.M."/>
            <person name="Green B.R."/>
            <person name="Grisdale C."/>
            <person name="Hempe F."/>
            <person name="Henrissat B."/>
            <person name="Hoppner M.P."/>
            <person name="Ishida K.-I."/>
            <person name="Kim E."/>
            <person name="Koreny L."/>
            <person name="Kroth P.G."/>
            <person name="Liu Y."/>
            <person name="Malik S.-B."/>
            <person name="Maier U.G."/>
            <person name="McRose D."/>
            <person name="Mock T."/>
            <person name="Neilson J.A."/>
            <person name="Onodera N.T."/>
            <person name="Poole A.M."/>
            <person name="Pritham E.J."/>
            <person name="Richards T.A."/>
            <person name="Rocap G."/>
            <person name="Roy S.W."/>
            <person name="Sarai C."/>
            <person name="Schaack S."/>
            <person name="Shirato S."/>
            <person name="Slamovits C.H."/>
            <person name="Spencer D.F."/>
            <person name="Suzuki S."/>
            <person name="Worden A.Z."/>
            <person name="Zauner S."/>
            <person name="Barry K."/>
            <person name="Bell C."/>
            <person name="Bharti A.K."/>
            <person name="Crow J.A."/>
            <person name="Grimwood J."/>
            <person name="Kramer R."/>
            <person name="Lindquist E."/>
            <person name="Lucas S."/>
            <person name="Salamov A."/>
            <person name="McFadden G.I."/>
            <person name="Lane C.E."/>
            <person name="Keeling P.J."/>
            <person name="Gray M.W."/>
            <person name="Grigoriev I.V."/>
            <person name="Archibald J.M."/>
        </authorList>
    </citation>
    <scope>NUCLEOTIDE SEQUENCE</scope>
    <source>
        <strain evidence="7">CCMP2712</strain>
    </source>
</reference>
<evidence type="ECO:0000313" key="6">
    <source>
        <dbReference type="EnsemblProtists" id="EKX38281"/>
    </source>
</evidence>
<proteinExistence type="inferred from homology"/>
<dbReference type="RefSeq" id="XP_005825261.1">
    <property type="nucleotide sequence ID" value="XM_005825204.1"/>
</dbReference>
<dbReference type="InterPro" id="IPR010756">
    <property type="entry name" value="Tls1-like"/>
</dbReference>
<dbReference type="OMA" id="RFDAMGA"/>
<feature type="compositionally biased region" description="Basic residues" evidence="4">
    <location>
        <begin position="19"/>
        <end position="32"/>
    </location>
</feature>
<dbReference type="Proteomes" id="UP000011087">
    <property type="component" value="Unassembled WGS sequence"/>
</dbReference>
<feature type="compositionally biased region" description="Basic and acidic residues" evidence="4">
    <location>
        <begin position="263"/>
        <end position="282"/>
    </location>
</feature>
<dbReference type="STRING" id="905079.L1IPT5"/>
<dbReference type="GO" id="GO:0000398">
    <property type="term" value="P:mRNA splicing, via spliceosome"/>
    <property type="evidence" value="ECO:0007669"/>
    <property type="project" value="TreeGrafter"/>
</dbReference>
<comment type="similarity">
    <text evidence="2">Belongs to the TLS1 family.</text>
</comment>
<dbReference type="PANTHER" id="PTHR13486:SF2">
    <property type="entry name" value="SPLICING FACTOR C9ORF78"/>
    <property type="match status" value="1"/>
</dbReference>
<dbReference type="GeneID" id="17295000"/>
<gene>
    <name evidence="5" type="ORF">GUITHDRAFT_115622</name>
</gene>
<feature type="region of interest" description="Disordered" evidence="4">
    <location>
        <begin position="1"/>
        <end position="51"/>
    </location>
</feature>
<evidence type="ECO:0000256" key="4">
    <source>
        <dbReference type="SAM" id="MobiDB-lite"/>
    </source>
</evidence>
<feature type="region of interest" description="Disordered" evidence="4">
    <location>
        <begin position="260"/>
        <end position="284"/>
    </location>
</feature>
<protein>
    <submittedName>
        <fullName evidence="5 6">Uncharacterized protein</fullName>
    </submittedName>
</protein>
<dbReference type="EnsemblProtists" id="EKX38281">
    <property type="protein sequence ID" value="EKX38281"/>
    <property type="gene ID" value="GUITHDRAFT_115622"/>
</dbReference>
<dbReference type="EMBL" id="JH993050">
    <property type="protein sequence ID" value="EKX38281.1"/>
    <property type="molecule type" value="Genomic_DNA"/>
</dbReference>
<accession>L1IPT5</accession>